<name>A0A182M2D7_9DIPT</name>
<accession>A0A182M2D7</accession>
<reference evidence="2" key="1">
    <citation type="submission" date="2013-09" db="EMBL/GenBank/DDBJ databases">
        <title>The Genome Sequence of Anopheles culicifacies species A.</title>
        <authorList>
            <consortium name="The Broad Institute Genomics Platform"/>
            <person name="Neafsey D.E."/>
            <person name="Besansky N."/>
            <person name="Howell P."/>
            <person name="Walton C."/>
            <person name="Young S.K."/>
            <person name="Zeng Q."/>
            <person name="Gargeya S."/>
            <person name="Fitzgerald M."/>
            <person name="Haas B."/>
            <person name="Abouelleil A."/>
            <person name="Allen A.W."/>
            <person name="Alvarado L."/>
            <person name="Arachchi H.M."/>
            <person name="Berlin A.M."/>
            <person name="Chapman S.B."/>
            <person name="Gainer-Dewar J."/>
            <person name="Goldberg J."/>
            <person name="Griggs A."/>
            <person name="Gujja S."/>
            <person name="Hansen M."/>
            <person name="Howarth C."/>
            <person name="Imamovic A."/>
            <person name="Ireland A."/>
            <person name="Larimer J."/>
            <person name="McCowan C."/>
            <person name="Murphy C."/>
            <person name="Pearson M."/>
            <person name="Poon T.W."/>
            <person name="Priest M."/>
            <person name="Roberts A."/>
            <person name="Saif S."/>
            <person name="Shea T."/>
            <person name="Sisk P."/>
            <person name="Sykes S."/>
            <person name="Wortman J."/>
            <person name="Nusbaum C."/>
            <person name="Birren B."/>
        </authorList>
    </citation>
    <scope>NUCLEOTIDE SEQUENCE [LARGE SCALE GENOMIC DNA]</scope>
    <source>
        <strain evidence="2">A-37</strain>
    </source>
</reference>
<dbReference type="EMBL" id="AXCM01002293">
    <property type="status" value="NOT_ANNOTATED_CDS"/>
    <property type="molecule type" value="Genomic_DNA"/>
</dbReference>
<keyword evidence="2" id="KW-1185">Reference proteome</keyword>
<organism evidence="1 2">
    <name type="scientific">Anopheles culicifacies</name>
    <dbReference type="NCBI Taxonomy" id="139723"/>
    <lineage>
        <taxon>Eukaryota</taxon>
        <taxon>Metazoa</taxon>
        <taxon>Ecdysozoa</taxon>
        <taxon>Arthropoda</taxon>
        <taxon>Hexapoda</taxon>
        <taxon>Insecta</taxon>
        <taxon>Pterygota</taxon>
        <taxon>Neoptera</taxon>
        <taxon>Endopterygota</taxon>
        <taxon>Diptera</taxon>
        <taxon>Nematocera</taxon>
        <taxon>Culicoidea</taxon>
        <taxon>Culicidae</taxon>
        <taxon>Anophelinae</taxon>
        <taxon>Anopheles</taxon>
        <taxon>culicifacies species complex</taxon>
    </lineage>
</organism>
<dbReference type="EnsemblMetazoa" id="ACUA007751-RA">
    <property type="protein sequence ID" value="ACUA007751-PA"/>
    <property type="gene ID" value="ACUA007751"/>
</dbReference>
<reference evidence="1" key="2">
    <citation type="submission" date="2020-05" db="UniProtKB">
        <authorList>
            <consortium name="EnsemblMetazoa"/>
        </authorList>
    </citation>
    <scope>IDENTIFICATION</scope>
    <source>
        <strain evidence="1">A-37</strain>
    </source>
</reference>
<evidence type="ECO:0000313" key="1">
    <source>
        <dbReference type="EnsemblMetazoa" id="ACUA007751-PA"/>
    </source>
</evidence>
<sequence>MDTAYTSIRNAILDGNVDQLKQLLSSKKIPDMDNYTLLFKPYAELKHRNIVLSEEMVHFVEYELVKASYHNGSNAYHATDNNACAKGTDVAERLAHMVECIDLIIAHHKPDSYIDIDELLVLRLRHVYAHVFFLKTHLRKMPLLQLQFCIAVFLKLITGKAVNGFDVYSFTIDKGRTYYSIFEIDARCFDELYEAGDKPGMLCPICSTVV</sequence>
<evidence type="ECO:0000313" key="2">
    <source>
        <dbReference type="Proteomes" id="UP000075883"/>
    </source>
</evidence>
<dbReference type="Proteomes" id="UP000075883">
    <property type="component" value="Unassembled WGS sequence"/>
</dbReference>
<protein>
    <submittedName>
        <fullName evidence="1">Uncharacterized protein</fullName>
    </submittedName>
</protein>
<dbReference type="AlphaFoldDB" id="A0A182M2D7"/>
<proteinExistence type="predicted"/>
<dbReference type="VEuPathDB" id="VectorBase:ACUA007751"/>